<gene>
    <name evidence="3" type="ORF">glt_00064</name>
</gene>
<sequence length="286" mass="33597">MSSKLYFKITNETECHYDYQYDDGLNILKGEFNDSGDSCVPGRLYFSDKNHIMEYLNFGVYLREIILPIDNPDFKMIKESPHGDKYGANMIILGKKRDLRDSETWEYMQSIGIEFKKYNDKIMAFIYKWKPKSVMNYLRREIELYVHHKSDILLRWSCESGSSNEIKFLVSLGANIHAHNNHPVRLAAENGHLEIVKYLVERGAIITSCNDHALIFASRNGHLDTVKYIMNIGIYNKICNYEALRIAFRGGHLEIVKYFLEFEKNPEIKYKVIKKFGIEYCYNDYV</sequence>
<organism evidence="3 4">
    <name type="scientific">Moumouvirus goulette</name>
    <dbReference type="NCBI Taxonomy" id="1247379"/>
    <lineage>
        <taxon>Viruses</taxon>
        <taxon>Varidnaviria</taxon>
        <taxon>Bamfordvirae</taxon>
        <taxon>Nucleocytoviricota</taxon>
        <taxon>Megaviricetes</taxon>
        <taxon>Imitervirales</taxon>
        <taxon>Mimiviridae</taxon>
        <taxon>Megamimivirinae</taxon>
        <taxon>Moumouvirus</taxon>
        <taxon>Moumouvirus goulettemassiliense</taxon>
    </lineage>
</organism>
<dbReference type="PANTHER" id="PTHR24188:SF29">
    <property type="entry name" value="GH09064P"/>
    <property type="match status" value="1"/>
</dbReference>
<dbReference type="SUPFAM" id="SSF48403">
    <property type="entry name" value="Ankyrin repeat"/>
    <property type="match status" value="1"/>
</dbReference>
<keyword evidence="2" id="KW-0040">ANK repeat</keyword>
<proteinExistence type="predicted"/>
<evidence type="ECO:0000313" key="3">
    <source>
        <dbReference type="EMBL" id="AGF84873.1"/>
    </source>
</evidence>
<keyword evidence="1" id="KW-0677">Repeat</keyword>
<dbReference type="Pfam" id="PF13637">
    <property type="entry name" value="Ank_4"/>
    <property type="match status" value="1"/>
</dbReference>
<reference evidence="3 4" key="1">
    <citation type="submission" date="2012-10" db="EMBL/GenBank/DDBJ databases">
        <title>Complete genome sequence of Moumouvirus goulette.</title>
        <authorList>
            <person name="Fournous G."/>
            <person name="Bougalmi M."/>
            <person name="Colson P."/>
        </authorList>
    </citation>
    <scope>NUCLEOTIDE SEQUENCE [LARGE SCALE GENOMIC DNA]</scope>
</reference>
<dbReference type="PANTHER" id="PTHR24188">
    <property type="entry name" value="ANKYRIN REPEAT PROTEIN"/>
    <property type="match status" value="1"/>
</dbReference>
<dbReference type="PROSITE" id="PS50297">
    <property type="entry name" value="ANK_REP_REGION"/>
    <property type="match status" value="1"/>
</dbReference>
<evidence type="ECO:0000313" key="4">
    <source>
        <dbReference type="Proteomes" id="UP000241071"/>
    </source>
</evidence>
<dbReference type="InterPro" id="IPR002110">
    <property type="entry name" value="Ankyrin_rpt"/>
</dbReference>
<dbReference type="SMART" id="SM00248">
    <property type="entry name" value="ANK"/>
    <property type="match status" value="4"/>
</dbReference>
<dbReference type="PROSITE" id="PS50088">
    <property type="entry name" value="ANK_REPEAT"/>
    <property type="match status" value="1"/>
</dbReference>
<name>M1PFV2_9VIRU</name>
<evidence type="ECO:0000256" key="1">
    <source>
        <dbReference type="ARBA" id="ARBA00022737"/>
    </source>
</evidence>
<accession>M1PFV2</accession>
<evidence type="ECO:0000256" key="2">
    <source>
        <dbReference type="ARBA" id="ARBA00023043"/>
    </source>
</evidence>
<dbReference type="EMBL" id="KC008572">
    <property type="protein sequence ID" value="AGF84873.1"/>
    <property type="molecule type" value="Genomic_DNA"/>
</dbReference>
<protein>
    <submittedName>
        <fullName evidence="3">Repeat protein</fullName>
    </submittedName>
</protein>
<dbReference type="InterPro" id="IPR036770">
    <property type="entry name" value="Ankyrin_rpt-contain_sf"/>
</dbReference>
<dbReference type="Gene3D" id="1.25.40.20">
    <property type="entry name" value="Ankyrin repeat-containing domain"/>
    <property type="match status" value="1"/>
</dbReference>
<dbReference type="Proteomes" id="UP000241071">
    <property type="component" value="Segment"/>
</dbReference>
<keyword evidence="4" id="KW-1185">Reference proteome</keyword>